<dbReference type="GO" id="GO:0015171">
    <property type="term" value="F:amino acid transmembrane transporter activity"/>
    <property type="evidence" value="ECO:0007669"/>
    <property type="project" value="TreeGrafter"/>
</dbReference>
<gene>
    <name evidence="7" type="ORF">FQ154_07885</name>
</gene>
<proteinExistence type="predicted"/>
<comment type="caution">
    <text evidence="7">The sequence shown here is derived from an EMBL/GenBank/DDBJ whole genome shotgun (WGS) entry which is preliminary data.</text>
</comment>
<evidence type="ECO:0000256" key="6">
    <source>
        <dbReference type="SAM" id="Phobius"/>
    </source>
</evidence>
<dbReference type="GO" id="GO:0005886">
    <property type="term" value="C:plasma membrane"/>
    <property type="evidence" value="ECO:0007669"/>
    <property type="project" value="UniProtKB-SubCell"/>
</dbReference>
<feature type="transmembrane region" description="Helical" evidence="6">
    <location>
        <begin position="196"/>
        <end position="220"/>
    </location>
</feature>
<dbReference type="Pfam" id="PF01810">
    <property type="entry name" value="LysE"/>
    <property type="match status" value="1"/>
</dbReference>
<evidence type="ECO:0000256" key="5">
    <source>
        <dbReference type="ARBA" id="ARBA00023136"/>
    </source>
</evidence>
<dbReference type="InterPro" id="IPR001123">
    <property type="entry name" value="LeuE-type"/>
</dbReference>
<dbReference type="PANTHER" id="PTHR30086">
    <property type="entry name" value="ARGININE EXPORTER PROTEIN ARGO"/>
    <property type="match status" value="1"/>
</dbReference>
<evidence type="ECO:0000256" key="1">
    <source>
        <dbReference type="ARBA" id="ARBA00004651"/>
    </source>
</evidence>
<feature type="transmembrane region" description="Helical" evidence="6">
    <location>
        <begin position="134"/>
        <end position="152"/>
    </location>
</feature>
<protein>
    <submittedName>
        <fullName evidence="7">LysE family translocator</fullName>
    </submittedName>
</protein>
<comment type="subcellular location">
    <subcellularLocation>
        <location evidence="1">Cell membrane</location>
        <topology evidence="1">Multi-pass membrane protein</topology>
    </subcellularLocation>
</comment>
<keyword evidence="3 6" id="KW-0812">Transmembrane</keyword>
<feature type="transmembrane region" description="Helical" evidence="6">
    <location>
        <begin position="41"/>
        <end position="66"/>
    </location>
</feature>
<feature type="transmembrane region" description="Helical" evidence="6">
    <location>
        <begin position="72"/>
        <end position="90"/>
    </location>
</feature>
<dbReference type="AlphaFoldDB" id="A0A5B0EHE7"/>
<evidence type="ECO:0000313" key="7">
    <source>
        <dbReference type="EMBL" id="KAA0977615.1"/>
    </source>
</evidence>
<reference evidence="7 8" key="1">
    <citation type="submission" date="2019-07" db="EMBL/GenBank/DDBJ databases">
        <title>Analysis of the biochemical properties, biological activity and biotechnological potential of siderophores and biosurfactants produced by Antarctic psychrotolerant bacteria.</title>
        <authorList>
            <person name="Styczynski M."/>
            <person name="Krucon T."/>
            <person name="Decewicz P."/>
            <person name="Dziewit L."/>
        </authorList>
    </citation>
    <scope>NUCLEOTIDE SEQUENCE [LARGE SCALE GENOMIC DNA]</scope>
    <source>
        <strain evidence="7 8">ANT_H27</strain>
    </source>
</reference>
<name>A0A5B0EHE7_9MICC</name>
<sequence>MDAMPSSALLGFAGVALVVVLSPGPDTFLTLRYALNRPRNGVAAALGMMISIMGWAALAGLGVAALLQTYPAIHQVIAVVGGAYLLYLGLGSLIKARFLAGASAATARTTTRTAAAAGSAYTLFQSLRAGMLSAALNPKLGLLFLALMPPFIPVGSNMLGSALLLGAIFALMGFAYLMVLTAIAAKAMAWFKSPTVGIWLERVSSAALAIMGIVVLVGAFL</sequence>
<feature type="transmembrane region" description="Helical" evidence="6">
    <location>
        <begin position="6"/>
        <end position="29"/>
    </location>
</feature>
<dbReference type="PANTHER" id="PTHR30086:SF20">
    <property type="entry name" value="ARGININE EXPORTER PROTEIN ARGO-RELATED"/>
    <property type="match status" value="1"/>
</dbReference>
<evidence type="ECO:0000256" key="2">
    <source>
        <dbReference type="ARBA" id="ARBA00022475"/>
    </source>
</evidence>
<feature type="transmembrane region" description="Helical" evidence="6">
    <location>
        <begin position="158"/>
        <end position="184"/>
    </location>
</feature>
<evidence type="ECO:0000313" key="8">
    <source>
        <dbReference type="Proteomes" id="UP000323856"/>
    </source>
</evidence>
<dbReference type="Proteomes" id="UP000323856">
    <property type="component" value="Unassembled WGS sequence"/>
</dbReference>
<keyword evidence="4 6" id="KW-1133">Transmembrane helix</keyword>
<evidence type="ECO:0000256" key="4">
    <source>
        <dbReference type="ARBA" id="ARBA00022989"/>
    </source>
</evidence>
<evidence type="ECO:0000256" key="3">
    <source>
        <dbReference type="ARBA" id="ARBA00022692"/>
    </source>
</evidence>
<organism evidence="7 8">
    <name type="scientific">Paeniglutamicibacter gangotriensis</name>
    <dbReference type="NCBI Taxonomy" id="254787"/>
    <lineage>
        <taxon>Bacteria</taxon>
        <taxon>Bacillati</taxon>
        <taxon>Actinomycetota</taxon>
        <taxon>Actinomycetes</taxon>
        <taxon>Micrococcales</taxon>
        <taxon>Micrococcaceae</taxon>
        <taxon>Paeniglutamicibacter</taxon>
    </lineage>
</organism>
<dbReference type="EMBL" id="VOBL01000006">
    <property type="protein sequence ID" value="KAA0977615.1"/>
    <property type="molecule type" value="Genomic_DNA"/>
</dbReference>
<keyword evidence="5 6" id="KW-0472">Membrane</keyword>
<accession>A0A5B0EHE7</accession>
<dbReference type="OrthoDB" id="3175972at2"/>
<keyword evidence="2" id="KW-1003">Cell membrane</keyword>